<dbReference type="WBParaSite" id="Csp11.Scaffold558.g3826.t1">
    <property type="protein sequence ID" value="Csp11.Scaffold558.g3826.t1"/>
    <property type="gene ID" value="Csp11.Scaffold558.g3826"/>
</dbReference>
<name>A0A1I7T9T0_9PELO</name>
<dbReference type="AlphaFoldDB" id="A0A1I7T9T0"/>
<sequence length="68" mass="8220">MADWPISIDFAKVRKDLQYGVNSFWDETFIFRRCSAEKVRAEEYFDDAIDDDYKKLQCLEYQVFSSIY</sequence>
<reference evidence="2" key="1">
    <citation type="submission" date="2016-11" db="UniProtKB">
        <authorList>
            <consortium name="WormBaseParasite"/>
        </authorList>
    </citation>
    <scope>IDENTIFICATION</scope>
</reference>
<protein>
    <submittedName>
        <fullName evidence="2">Transposase</fullName>
    </submittedName>
</protein>
<evidence type="ECO:0000313" key="2">
    <source>
        <dbReference type="WBParaSite" id="Csp11.Scaffold558.g3826.t1"/>
    </source>
</evidence>
<keyword evidence="1" id="KW-1185">Reference proteome</keyword>
<dbReference type="Proteomes" id="UP000095282">
    <property type="component" value="Unplaced"/>
</dbReference>
<accession>A0A1I7T9T0</accession>
<proteinExistence type="predicted"/>
<organism evidence="1 2">
    <name type="scientific">Caenorhabditis tropicalis</name>
    <dbReference type="NCBI Taxonomy" id="1561998"/>
    <lineage>
        <taxon>Eukaryota</taxon>
        <taxon>Metazoa</taxon>
        <taxon>Ecdysozoa</taxon>
        <taxon>Nematoda</taxon>
        <taxon>Chromadorea</taxon>
        <taxon>Rhabditida</taxon>
        <taxon>Rhabditina</taxon>
        <taxon>Rhabditomorpha</taxon>
        <taxon>Rhabditoidea</taxon>
        <taxon>Rhabditidae</taxon>
        <taxon>Peloderinae</taxon>
        <taxon>Caenorhabditis</taxon>
    </lineage>
</organism>
<evidence type="ECO:0000313" key="1">
    <source>
        <dbReference type="Proteomes" id="UP000095282"/>
    </source>
</evidence>